<name>A0A914HW31_GLORO</name>
<protein>
    <submittedName>
        <fullName evidence="2">Uncharacterized protein</fullName>
    </submittedName>
</protein>
<sequence>MNNNNTNRARKLELFDEPLTNYTIAIQIDVDKCKGVTQFAEALRKIVVALQKYSGELAEHFLQRIYTTLTERCNWTPWAFQ</sequence>
<keyword evidence="1" id="KW-1185">Reference proteome</keyword>
<reference evidence="2" key="1">
    <citation type="submission" date="2022-11" db="UniProtKB">
        <authorList>
            <consortium name="WormBaseParasite"/>
        </authorList>
    </citation>
    <scope>IDENTIFICATION</scope>
</reference>
<dbReference type="WBParaSite" id="Gr19_v10_g4549.t1">
    <property type="protein sequence ID" value="Gr19_v10_g4549.t1"/>
    <property type="gene ID" value="Gr19_v10_g4549"/>
</dbReference>
<organism evidence="1 2">
    <name type="scientific">Globodera rostochiensis</name>
    <name type="common">Golden nematode worm</name>
    <name type="synonym">Heterodera rostochiensis</name>
    <dbReference type="NCBI Taxonomy" id="31243"/>
    <lineage>
        <taxon>Eukaryota</taxon>
        <taxon>Metazoa</taxon>
        <taxon>Ecdysozoa</taxon>
        <taxon>Nematoda</taxon>
        <taxon>Chromadorea</taxon>
        <taxon>Rhabditida</taxon>
        <taxon>Tylenchina</taxon>
        <taxon>Tylenchomorpha</taxon>
        <taxon>Tylenchoidea</taxon>
        <taxon>Heteroderidae</taxon>
        <taxon>Heteroderinae</taxon>
        <taxon>Globodera</taxon>
    </lineage>
</organism>
<dbReference type="Proteomes" id="UP000887572">
    <property type="component" value="Unplaced"/>
</dbReference>
<evidence type="ECO:0000313" key="2">
    <source>
        <dbReference type="WBParaSite" id="Gr19_v10_g4549.t1"/>
    </source>
</evidence>
<evidence type="ECO:0000313" key="1">
    <source>
        <dbReference type="Proteomes" id="UP000887572"/>
    </source>
</evidence>
<dbReference type="AlphaFoldDB" id="A0A914HW31"/>
<proteinExistence type="predicted"/>
<accession>A0A914HW31</accession>